<dbReference type="Gene3D" id="3.80.10.10">
    <property type="entry name" value="Ribonuclease Inhibitor"/>
    <property type="match status" value="3"/>
</dbReference>
<dbReference type="Pfam" id="PF13516">
    <property type="entry name" value="LRR_6"/>
    <property type="match status" value="2"/>
</dbReference>
<feature type="domain" description="B30.2/SPRY" evidence="5">
    <location>
        <begin position="147"/>
        <end position="360"/>
    </location>
</feature>
<dbReference type="Gene3D" id="1.20.58.360">
    <property type="entry name" value="Shigella T3SS effector IpaH defines"/>
    <property type="match status" value="1"/>
</dbReference>
<dbReference type="InterPro" id="IPR029487">
    <property type="entry name" value="NEL_dom"/>
</dbReference>
<dbReference type="GO" id="GO:0031267">
    <property type="term" value="F:small GTPase binding"/>
    <property type="evidence" value="ECO:0007669"/>
    <property type="project" value="TreeGrafter"/>
</dbReference>
<dbReference type="SUPFAM" id="SSF49899">
    <property type="entry name" value="Concanavalin A-like lectins/glucanases"/>
    <property type="match status" value="1"/>
</dbReference>
<dbReference type="SMART" id="SM00449">
    <property type="entry name" value="SPRY"/>
    <property type="match status" value="1"/>
</dbReference>
<keyword evidence="3" id="KW-0677">Repeat</keyword>
<keyword evidence="1" id="KW-0343">GTPase activation</keyword>
<evidence type="ECO:0000256" key="1">
    <source>
        <dbReference type="ARBA" id="ARBA00022468"/>
    </source>
</evidence>
<evidence type="ECO:0000313" key="8">
    <source>
        <dbReference type="Proteomes" id="UP000241890"/>
    </source>
</evidence>
<evidence type="ECO:0000313" key="7">
    <source>
        <dbReference type="EMBL" id="GBG26008.1"/>
    </source>
</evidence>
<dbReference type="InterPro" id="IPR043136">
    <property type="entry name" value="B30.2/SPRY_sf"/>
</dbReference>
<dbReference type="SUPFAM" id="SSF52047">
    <property type="entry name" value="RNI-like"/>
    <property type="match status" value="1"/>
</dbReference>
<dbReference type="InterPro" id="IPR001611">
    <property type="entry name" value="Leu-rich_rpt"/>
</dbReference>
<keyword evidence="2" id="KW-0433">Leucine-rich repeat</keyword>
<dbReference type="GO" id="GO:0005829">
    <property type="term" value="C:cytosol"/>
    <property type="evidence" value="ECO:0007669"/>
    <property type="project" value="TreeGrafter"/>
</dbReference>
<keyword evidence="7" id="KW-0675">Receptor</keyword>
<feature type="domain" description="NEL" evidence="6">
    <location>
        <begin position="1476"/>
        <end position="1767"/>
    </location>
</feature>
<dbReference type="GO" id="GO:0005096">
    <property type="term" value="F:GTPase activator activity"/>
    <property type="evidence" value="ECO:0007669"/>
    <property type="project" value="UniProtKB-KW"/>
</dbReference>
<sequence length="1767" mass="194716">MSSKANSRRASRRGLLLSRSSILAGLARLLNESRADVAREDAEDDNEEDTDELAGTQETSLRLETLQLVARDDGGVIKSPDDLLSQVLQDRELWNILRRNRSLEALHLARSVLSANVTAQLSKTLRASRGPASVNLEGAQLTSVRALSSLLQDAQRGAACQSLNLASVYTSAGEAPFKVLSGRASTVCVGPGRTRINFHGAFTTVALKEMATLRTGNRSFYYEVNLAGWPSEASWADIRIGWTDTWWVATTFEDATRSKGGAGVGDNLYSWAFDPFRARAVVDNTEASFGAHCKTGDVIGCYVDLSAKVIRFSVNGVWDLPFGTAFQDFSLWKGIVPALTVASARHYASSVEVNLGPNFAYPPDRAAAPIAEWLQRQKDSLLRSALQKMAERRTNRSLHSLLLSGLSFLQNRQRPHSVRYLCQAFQGLRHLDLSNCKLGDGGCASLCRELSDGLPGLLTLDLSSNELTYKGAKKLSRALLHSGIKYLDLCSNQLAFTGDRARALEQGPAADASELELEWTSIVGPGTQLAVIDLSWAEIDAISACALMSKLATNDTILGLRLDGNPLTGQVLSSLAQMLRENRTLLHLSLVSASISGDWNLLSQPLFDISEPTCSVLQALDLSGNPICADVFADVDAFLSGQSALRRLSVAKVARDHALQRQRSAKKKAEAAQRLVRALATSLPTVQLSLSIESFSQAQSLGSALGTQAGLAVKQLELAGTVPLLDTVLQSIAEDAPAALCRLAVRVQASSNDDSLPWKGLCDVLEALQLDVLRIEGSGDHDSLSSVNASRDSFVESLARSDTLHIFSIAKASSTLRIIWEALLDAFAASSSLKHVRIENCSLRAGSMALLARLVRGTTPISSIKFARGNEASRAAESLIRDLLKVSTRARPRRCRELLLHGRYPDLDAFRLTDLGLGLVARDLPLLGALLSWVRHEVLGRSRGPLEITNTLVLDGSNAGRVEQDSGRLDLEQNTMEEPLVLGEDLVFQGQLTISNWRSDIRFAPPLQGMRRSWRAIGLHFIDCPQLTSLPRGLEVASLVVRGCPALTTLPEDLRVWTMLVLENVPKLERLPLQIDVDHLEVRNCVALESVIHVRVRDTLVLSQCGKLTSLPGGMHLNKLEITECWNLRSNVETAHVQKQLCLRSLPVRCLCEGLELQDCLLDDCPQLETLPPDLEVYGSFKLIRCPLVKAVPSGVRAEIISLESLTALTGVRTGVSAQHKLLVADCPALGPLPETILSAGRQHVEIRSSGLQAFPYAPELLSCHIMQCAELLELPSSLRVKFELRLEQCGILQLPESLQVGSLRVFQCLNLMEIPPRAYCRGNMIIDSCPSVEELPDVLNLRGSLGLRKLPSLRSLPDNVRAHARIDIRDCTHLEKLSERMRAASLVLEDNPELWLIPESTRIASSIQTRNCSSLHSIPDSVLRNVQRVVVDEASPIGRDADLEFLEARCAALQTRLYINVTDDEDEDRDTEHERLDEAVAYWETHAGVTPELELESELDSFYHSSVLGFLNLLRRSAEFRRPDLREGLAQRVVELLRILNENPDGVREDLLSRISDAIDSCSDKPIWALNDMYLMTLIIRARGNRDALRSLGKRVMRLQIVRDQAAQHPGADQDDVCVYLRFEISLRESLDLPVSSVAMLYRTFVTVTPEEIEKARQAALGVSQAEFETWLGAWPEWERQLRAEAAATIRYETLDAEVLSRRSSLRAFSGEPMDHPVMVARRGPWELSELLDRWVVTGLDFANVALEPSEFIRSLHRALPYETRK</sequence>
<dbReference type="InterPro" id="IPR032675">
    <property type="entry name" value="LRR_dom_sf"/>
</dbReference>
<name>A0A2R5G893_9STRA</name>
<dbReference type="SMART" id="SM00368">
    <property type="entry name" value="LRR_RI"/>
    <property type="match status" value="5"/>
</dbReference>
<protein>
    <submittedName>
        <fullName evidence="7">Ryanodine receptor</fullName>
    </submittedName>
</protein>
<dbReference type="InterPro" id="IPR001870">
    <property type="entry name" value="B30.2/SPRY"/>
</dbReference>
<dbReference type="PROSITE" id="PS52053">
    <property type="entry name" value="NEL"/>
    <property type="match status" value="1"/>
</dbReference>
<dbReference type="GO" id="GO:0016567">
    <property type="term" value="P:protein ubiquitination"/>
    <property type="evidence" value="ECO:0007669"/>
    <property type="project" value="InterPro"/>
</dbReference>
<reference evidence="7 8" key="1">
    <citation type="submission" date="2017-12" db="EMBL/GenBank/DDBJ databases">
        <title>Sequencing, de novo assembly and annotation of complete genome of a new Thraustochytrid species, strain FCC1311.</title>
        <authorList>
            <person name="Sedici K."/>
            <person name="Godart F."/>
            <person name="Aiese Cigliano R."/>
            <person name="Sanseverino W."/>
            <person name="Barakat M."/>
            <person name="Ortet P."/>
            <person name="Marechal E."/>
            <person name="Cagnac O."/>
            <person name="Amato A."/>
        </authorList>
    </citation>
    <scope>NUCLEOTIDE SEQUENCE [LARGE SCALE GENOMIC DNA]</scope>
</reference>
<dbReference type="Proteomes" id="UP000241890">
    <property type="component" value="Unassembled WGS sequence"/>
</dbReference>
<dbReference type="Pfam" id="PF00622">
    <property type="entry name" value="SPRY"/>
    <property type="match status" value="1"/>
</dbReference>
<evidence type="ECO:0000259" key="5">
    <source>
        <dbReference type="PROSITE" id="PS50188"/>
    </source>
</evidence>
<accession>A0A2R5G893</accession>
<dbReference type="PROSITE" id="PS50188">
    <property type="entry name" value="B302_SPRY"/>
    <property type="match status" value="1"/>
</dbReference>
<organism evidence="7 8">
    <name type="scientific">Hondaea fermentalgiana</name>
    <dbReference type="NCBI Taxonomy" id="2315210"/>
    <lineage>
        <taxon>Eukaryota</taxon>
        <taxon>Sar</taxon>
        <taxon>Stramenopiles</taxon>
        <taxon>Bigyra</taxon>
        <taxon>Labyrinthulomycetes</taxon>
        <taxon>Thraustochytrida</taxon>
        <taxon>Thraustochytriidae</taxon>
        <taxon>Hondaea</taxon>
    </lineage>
</organism>
<dbReference type="Pfam" id="PF14496">
    <property type="entry name" value="NEL"/>
    <property type="match status" value="1"/>
</dbReference>
<dbReference type="EMBL" id="BEYU01000017">
    <property type="protein sequence ID" value="GBG26008.1"/>
    <property type="molecule type" value="Genomic_DNA"/>
</dbReference>
<evidence type="ECO:0000256" key="2">
    <source>
        <dbReference type="ARBA" id="ARBA00022614"/>
    </source>
</evidence>
<dbReference type="GO" id="GO:0048471">
    <property type="term" value="C:perinuclear region of cytoplasm"/>
    <property type="evidence" value="ECO:0007669"/>
    <property type="project" value="TreeGrafter"/>
</dbReference>
<dbReference type="PANTHER" id="PTHR24113:SF12">
    <property type="entry name" value="RAN GTPASE-ACTIVATING PROTEIN 1"/>
    <property type="match status" value="1"/>
</dbReference>
<dbReference type="InParanoid" id="A0A2R5G893"/>
<dbReference type="InterPro" id="IPR027038">
    <property type="entry name" value="RanGap"/>
</dbReference>
<dbReference type="PANTHER" id="PTHR24113">
    <property type="entry name" value="RAN GTPASE-ACTIVATING PROTEIN 1"/>
    <property type="match status" value="1"/>
</dbReference>
<dbReference type="OrthoDB" id="203703at2759"/>
<feature type="region of interest" description="Disordered" evidence="4">
    <location>
        <begin position="37"/>
        <end position="57"/>
    </location>
</feature>
<dbReference type="Gene3D" id="2.60.120.920">
    <property type="match status" value="1"/>
</dbReference>
<dbReference type="GO" id="GO:0004842">
    <property type="term" value="F:ubiquitin-protein transferase activity"/>
    <property type="evidence" value="ECO:0007669"/>
    <property type="project" value="InterPro"/>
</dbReference>
<keyword evidence="8" id="KW-1185">Reference proteome</keyword>
<dbReference type="GO" id="GO:0006913">
    <property type="term" value="P:nucleocytoplasmic transport"/>
    <property type="evidence" value="ECO:0007669"/>
    <property type="project" value="TreeGrafter"/>
</dbReference>
<dbReference type="InterPro" id="IPR013320">
    <property type="entry name" value="ConA-like_dom_sf"/>
</dbReference>
<evidence type="ECO:0000259" key="6">
    <source>
        <dbReference type="PROSITE" id="PS52053"/>
    </source>
</evidence>
<dbReference type="CDD" id="cd11709">
    <property type="entry name" value="SPRY"/>
    <property type="match status" value="1"/>
</dbReference>
<evidence type="ECO:0000256" key="3">
    <source>
        <dbReference type="ARBA" id="ARBA00022737"/>
    </source>
</evidence>
<feature type="compositionally biased region" description="Acidic residues" evidence="4">
    <location>
        <begin position="41"/>
        <end position="52"/>
    </location>
</feature>
<evidence type="ECO:0000256" key="4">
    <source>
        <dbReference type="SAM" id="MobiDB-lite"/>
    </source>
</evidence>
<dbReference type="GO" id="GO:0005634">
    <property type="term" value="C:nucleus"/>
    <property type="evidence" value="ECO:0007669"/>
    <property type="project" value="TreeGrafter"/>
</dbReference>
<proteinExistence type="predicted"/>
<comment type="caution">
    <text evidence="7">The sequence shown here is derived from an EMBL/GenBank/DDBJ whole genome shotgun (WGS) entry which is preliminary data.</text>
</comment>
<dbReference type="InterPro" id="IPR003877">
    <property type="entry name" value="SPRY_dom"/>
</dbReference>
<gene>
    <name evidence="7" type="ORF">FCC1311_022282</name>
</gene>